<sequence length="280" mass="31963">MIWKDVWAAVFGELPEDEFLSPLYATLVYFVIVMFSGYIIRLVNQFVTPEWLRGYVADFSATMEICAYFFENNFIMKNYGSVCLFIAVVIECLIANRTFMGASESPCKAVVELVERQISVRCALQKILVQTFAGLASYRLARLIWAMDMVPDHRERYFETTCTSDLNVALLTGLMIEMAATLVDTWLGRQTINKMSFVDELLKCCNGSLMIVMGIHLTGMYFNPAMALGHTFGCEGTEKWEHFLVYWGGPFLGCIIALYLDKALHVDVVEWEKDSKKKRE</sequence>
<name>A0ABD3T4E0_SINWO</name>
<evidence type="ECO:0000256" key="1">
    <source>
        <dbReference type="ARBA" id="ARBA00004141"/>
    </source>
</evidence>
<dbReference type="PIRSF" id="PIRSF017529">
    <property type="entry name" value="Aquaporin_11/12"/>
    <property type="match status" value="1"/>
</dbReference>
<dbReference type="InterPro" id="IPR051883">
    <property type="entry name" value="AQP11/12_channel"/>
</dbReference>
<dbReference type="InterPro" id="IPR023271">
    <property type="entry name" value="Aquaporin-like"/>
</dbReference>
<evidence type="ECO:0000256" key="6">
    <source>
        <dbReference type="PIRNR" id="PIRNR017529"/>
    </source>
</evidence>
<evidence type="ECO:0000313" key="7">
    <source>
        <dbReference type="EMBL" id="KAL3831476.1"/>
    </source>
</evidence>
<gene>
    <name evidence="7" type="ORF">ACJMK2_023219</name>
</gene>
<dbReference type="Gene3D" id="1.20.1080.10">
    <property type="entry name" value="Glycerol uptake facilitator protein"/>
    <property type="match status" value="1"/>
</dbReference>
<feature type="transmembrane region" description="Helical" evidence="6">
    <location>
        <begin position="20"/>
        <end position="40"/>
    </location>
</feature>
<evidence type="ECO:0000256" key="4">
    <source>
        <dbReference type="ARBA" id="ARBA00022989"/>
    </source>
</evidence>
<comment type="caution">
    <text evidence="7">The sequence shown here is derived from an EMBL/GenBank/DDBJ whole genome shotgun (WGS) entry which is preliminary data.</text>
</comment>
<evidence type="ECO:0000313" key="8">
    <source>
        <dbReference type="Proteomes" id="UP001634394"/>
    </source>
</evidence>
<dbReference type="AlphaFoldDB" id="A0ABD3T4E0"/>
<comment type="similarity">
    <text evidence="2">Belongs to the MIP/aquaporin (TC 1.A.8) family. AQP11/AQP12 subfamily.</text>
</comment>
<dbReference type="EMBL" id="JBJQND010000019">
    <property type="protein sequence ID" value="KAL3831478.1"/>
    <property type="molecule type" value="Genomic_DNA"/>
</dbReference>
<dbReference type="PANTHER" id="PTHR21191">
    <property type="entry name" value="AQUAPORIN"/>
    <property type="match status" value="1"/>
</dbReference>
<keyword evidence="8" id="KW-1185">Reference proteome</keyword>
<evidence type="ECO:0000256" key="2">
    <source>
        <dbReference type="ARBA" id="ARBA00005900"/>
    </source>
</evidence>
<dbReference type="InterPro" id="IPR016697">
    <property type="entry name" value="Aquaporin_11/12"/>
</dbReference>
<accession>A0ABD3T4E0</accession>
<dbReference type="SUPFAM" id="SSF81338">
    <property type="entry name" value="Aquaporin-like"/>
    <property type="match status" value="1"/>
</dbReference>
<keyword evidence="4 6" id="KW-1133">Transmembrane helix</keyword>
<reference evidence="7 8" key="1">
    <citation type="submission" date="2024-11" db="EMBL/GenBank/DDBJ databases">
        <title>Chromosome-level genome assembly of the freshwater bivalve Anodonta woodiana.</title>
        <authorList>
            <person name="Chen X."/>
        </authorList>
    </citation>
    <scope>NUCLEOTIDE SEQUENCE [LARGE SCALE GENOMIC DNA]</scope>
    <source>
        <strain evidence="7">MN2024</strain>
        <tissue evidence="7">Gills</tissue>
    </source>
</reference>
<dbReference type="PANTHER" id="PTHR21191:SF16">
    <property type="entry name" value="AQUAPORIN"/>
    <property type="match status" value="1"/>
</dbReference>
<evidence type="ECO:0000256" key="3">
    <source>
        <dbReference type="ARBA" id="ARBA00022692"/>
    </source>
</evidence>
<keyword evidence="5 6" id="KW-0472">Membrane</keyword>
<proteinExistence type="inferred from homology"/>
<evidence type="ECO:0000256" key="5">
    <source>
        <dbReference type="ARBA" id="ARBA00023136"/>
    </source>
</evidence>
<feature type="transmembrane region" description="Helical" evidence="6">
    <location>
        <begin position="204"/>
        <end position="223"/>
    </location>
</feature>
<dbReference type="Proteomes" id="UP001634394">
    <property type="component" value="Unassembled WGS sequence"/>
</dbReference>
<keyword evidence="3 6" id="KW-0812">Transmembrane</keyword>
<dbReference type="EMBL" id="JBJQND010000019">
    <property type="protein sequence ID" value="KAL3831476.1"/>
    <property type="molecule type" value="Genomic_DNA"/>
</dbReference>
<dbReference type="GO" id="GO:0016020">
    <property type="term" value="C:membrane"/>
    <property type="evidence" value="ECO:0007669"/>
    <property type="project" value="UniProtKB-SubCell"/>
</dbReference>
<feature type="transmembrane region" description="Helical" evidence="6">
    <location>
        <begin position="76"/>
        <end position="95"/>
    </location>
</feature>
<dbReference type="InterPro" id="IPR000425">
    <property type="entry name" value="MIP"/>
</dbReference>
<dbReference type="Pfam" id="PF00230">
    <property type="entry name" value="MIP"/>
    <property type="match status" value="1"/>
</dbReference>
<comment type="subcellular location">
    <subcellularLocation>
        <location evidence="1">Membrane</location>
        <topology evidence="1">Multi-pass membrane protein</topology>
    </subcellularLocation>
</comment>
<dbReference type="EMBL" id="JBJQND010000019">
    <property type="protein sequence ID" value="KAL3831477.1"/>
    <property type="molecule type" value="Genomic_DNA"/>
</dbReference>
<protein>
    <recommendedName>
        <fullName evidence="6">Aquaporin</fullName>
    </recommendedName>
</protein>
<feature type="transmembrane region" description="Helical" evidence="6">
    <location>
        <begin position="243"/>
        <end position="260"/>
    </location>
</feature>
<feature type="transmembrane region" description="Helical" evidence="6">
    <location>
        <begin position="166"/>
        <end position="183"/>
    </location>
</feature>
<organism evidence="7 8">
    <name type="scientific">Sinanodonta woodiana</name>
    <name type="common">Chinese pond mussel</name>
    <name type="synonym">Anodonta woodiana</name>
    <dbReference type="NCBI Taxonomy" id="1069815"/>
    <lineage>
        <taxon>Eukaryota</taxon>
        <taxon>Metazoa</taxon>
        <taxon>Spiralia</taxon>
        <taxon>Lophotrochozoa</taxon>
        <taxon>Mollusca</taxon>
        <taxon>Bivalvia</taxon>
        <taxon>Autobranchia</taxon>
        <taxon>Heteroconchia</taxon>
        <taxon>Palaeoheterodonta</taxon>
        <taxon>Unionida</taxon>
        <taxon>Unionoidea</taxon>
        <taxon>Unionidae</taxon>
        <taxon>Unioninae</taxon>
        <taxon>Sinanodonta</taxon>
    </lineage>
</organism>